<keyword evidence="3" id="KW-1185">Reference proteome</keyword>
<dbReference type="EMBL" id="CP146606">
    <property type="protein sequence ID" value="WYK18105.1"/>
    <property type="molecule type" value="Genomic_DNA"/>
</dbReference>
<gene>
    <name evidence="2" type="ORF">RZS32_017260</name>
</gene>
<evidence type="ECO:0000313" key="2">
    <source>
        <dbReference type="EMBL" id="WYK18105.1"/>
    </source>
</evidence>
<evidence type="ECO:0008006" key="4">
    <source>
        <dbReference type="Google" id="ProtNLM"/>
    </source>
</evidence>
<evidence type="ECO:0000313" key="3">
    <source>
        <dbReference type="Proteomes" id="UP001281305"/>
    </source>
</evidence>
<accession>A0ABZ2TG82</accession>
<evidence type="ECO:0000256" key="1">
    <source>
        <dbReference type="SAM" id="MobiDB-lite"/>
    </source>
</evidence>
<dbReference type="Proteomes" id="UP001281305">
    <property type="component" value="Chromosome"/>
</dbReference>
<name>A0ABZ2TG82_9RHOB</name>
<reference evidence="2 3" key="1">
    <citation type="submission" date="2024-02" db="EMBL/GenBank/DDBJ databases">
        <title>Roseovarius strain W115 nov., isolated from a marine algae.</title>
        <authorList>
            <person name="Lee M.W."/>
            <person name="Lee J.K."/>
            <person name="Kim J.M."/>
            <person name="Choi D.G."/>
            <person name="Baek J.H."/>
            <person name="Bayburt H."/>
            <person name="Jung J.J."/>
            <person name="Han D.M."/>
            <person name="Jeon C.O."/>
        </authorList>
    </citation>
    <scope>NUCLEOTIDE SEQUENCE [LARGE SCALE GENOMIC DNA]</scope>
    <source>
        <strain evidence="2 3">W115</strain>
    </source>
</reference>
<dbReference type="RefSeq" id="WP_317054790.1">
    <property type="nucleotide sequence ID" value="NZ_CP146606.1"/>
</dbReference>
<feature type="region of interest" description="Disordered" evidence="1">
    <location>
        <begin position="174"/>
        <end position="193"/>
    </location>
</feature>
<proteinExistence type="predicted"/>
<sequence>MKLTIENVIEERLLLKQGKYVQTCAHIEKILWMVLLQISGLRVEDLDELHELMQHRKSTAKLRSRLKKLSSDVDDAALSELSSILEQIDDEIDSRHMAVHGAWQQNADGKIHCEYYKNLGTAKNPNWQIYADPISEEEIDYALQTVDDLLKRSWEVCKSVDAVNKKETLGISRTNSKLPKQSVRPATRSTNIA</sequence>
<protein>
    <recommendedName>
        <fullName evidence="4">HEPN AbiU2-like domain-containing protein</fullName>
    </recommendedName>
</protein>
<organism evidence="2 3">
    <name type="scientific">Roseovarius rhodophyticola</name>
    <dbReference type="NCBI Taxonomy" id="3080827"/>
    <lineage>
        <taxon>Bacteria</taxon>
        <taxon>Pseudomonadati</taxon>
        <taxon>Pseudomonadota</taxon>
        <taxon>Alphaproteobacteria</taxon>
        <taxon>Rhodobacterales</taxon>
        <taxon>Roseobacteraceae</taxon>
        <taxon>Roseovarius</taxon>
    </lineage>
</organism>